<sequence length="229" mass="25208">MSSSGSDSSDDNDSITKVNADSKYSMPSDADSTAASMYNMKVGTDSRYSMLSNTDTIAASMNNMKSEEKTPEVTKEESLEVKSWLTRLEQAHRQGKSGLLSVDNFFNQIQLARITQVPDTAVILLASIGGTLLNIDLSSSLHFYNDKGRHGWMAFGQGEDGKQYELSPLANEPIGTIDLNHVLKVTTPTISEAFSLANKFDQVWDEEYTYEVGILLIPPNLSRPVKARL</sequence>
<evidence type="ECO:0000256" key="1">
    <source>
        <dbReference type="SAM" id="MobiDB-lite"/>
    </source>
</evidence>
<dbReference type="VEuPathDB" id="FungiDB:TREMEDRAFT_65316"/>
<comment type="caution">
    <text evidence="2">The sequence shown here is derived from an EMBL/GenBank/DDBJ whole genome shotgun (WGS) entry which is preliminary data.</text>
</comment>
<protein>
    <submittedName>
        <fullName evidence="2">Uncharacterized protein</fullName>
    </submittedName>
</protein>
<dbReference type="EMBL" id="SDIL01000165">
    <property type="protein sequence ID" value="RXK35003.1"/>
    <property type="molecule type" value="Genomic_DNA"/>
</dbReference>
<dbReference type="InParanoid" id="A0A4Q1BFN1"/>
<evidence type="ECO:0000313" key="3">
    <source>
        <dbReference type="Proteomes" id="UP000289152"/>
    </source>
</evidence>
<gene>
    <name evidence="2" type="ORF">M231_07733</name>
</gene>
<proteinExistence type="predicted"/>
<reference evidence="2 3" key="1">
    <citation type="submission" date="2016-06" db="EMBL/GenBank/DDBJ databases">
        <title>Evolution of pathogenesis and genome organization in the Tremellales.</title>
        <authorList>
            <person name="Cuomo C."/>
            <person name="Litvintseva A."/>
            <person name="Heitman J."/>
            <person name="Chen Y."/>
            <person name="Sun S."/>
            <person name="Springer D."/>
            <person name="Dromer F."/>
            <person name="Young S."/>
            <person name="Zeng Q."/>
            <person name="Chapman S."/>
            <person name="Gujja S."/>
            <person name="Saif S."/>
            <person name="Birren B."/>
        </authorList>
    </citation>
    <scope>NUCLEOTIDE SEQUENCE [LARGE SCALE GENOMIC DNA]</scope>
    <source>
        <strain evidence="2 3">ATCC 28783</strain>
    </source>
</reference>
<keyword evidence="3" id="KW-1185">Reference proteome</keyword>
<dbReference type="Proteomes" id="UP000289152">
    <property type="component" value="Unassembled WGS sequence"/>
</dbReference>
<feature type="region of interest" description="Disordered" evidence="1">
    <location>
        <begin position="1"/>
        <end position="30"/>
    </location>
</feature>
<evidence type="ECO:0000313" key="2">
    <source>
        <dbReference type="EMBL" id="RXK35003.1"/>
    </source>
</evidence>
<accession>A0A4Q1BFN1</accession>
<organism evidence="2 3">
    <name type="scientific">Tremella mesenterica</name>
    <name type="common">Jelly fungus</name>
    <dbReference type="NCBI Taxonomy" id="5217"/>
    <lineage>
        <taxon>Eukaryota</taxon>
        <taxon>Fungi</taxon>
        <taxon>Dikarya</taxon>
        <taxon>Basidiomycota</taxon>
        <taxon>Agaricomycotina</taxon>
        <taxon>Tremellomycetes</taxon>
        <taxon>Tremellales</taxon>
        <taxon>Tremellaceae</taxon>
        <taxon>Tremella</taxon>
    </lineage>
</organism>
<dbReference type="AlphaFoldDB" id="A0A4Q1BFN1"/>
<name>A0A4Q1BFN1_TREME</name>